<feature type="region of interest" description="Disordered" evidence="1">
    <location>
        <begin position="1"/>
        <end position="21"/>
    </location>
</feature>
<proteinExistence type="predicted"/>
<dbReference type="EMBL" id="CAWUPB010001173">
    <property type="protein sequence ID" value="CAK7346350.1"/>
    <property type="molecule type" value="Genomic_DNA"/>
</dbReference>
<dbReference type="PANTHER" id="PTHR33872">
    <property type="entry name" value="DNA POLYMERASE EPSILON CATALYTIC SUBUNIT A"/>
    <property type="match status" value="1"/>
</dbReference>
<evidence type="ECO:0000313" key="2">
    <source>
        <dbReference type="EMBL" id="CAK7346350.1"/>
    </source>
</evidence>
<sequence length="183" mass="20721">MGSLMAGWDSPVPDPKSVKTSVKYRRNRSLTKGEIDAYWRLKKKTEEDHLKAISSLSSSSQQDGTHEDYGIEFQRSSSFPPANTKEGFADMETEASLEQLIKKNGWWASSNWAFLNEPPVLERSSNNYTPQSTISKLVGNYGFASSAKLPLWCLKWKTSISFLQNPPVEWNSLLDQVEQQRPS</sequence>
<accession>A0AAV1S5Y7</accession>
<evidence type="ECO:0000313" key="3">
    <source>
        <dbReference type="Proteomes" id="UP001314170"/>
    </source>
</evidence>
<evidence type="ECO:0000256" key="1">
    <source>
        <dbReference type="SAM" id="MobiDB-lite"/>
    </source>
</evidence>
<name>A0AAV1S5Y7_9ROSI</name>
<comment type="caution">
    <text evidence="2">The sequence shown here is derived from an EMBL/GenBank/DDBJ whole genome shotgun (WGS) entry which is preliminary data.</text>
</comment>
<dbReference type="PANTHER" id="PTHR33872:SF2">
    <property type="entry name" value="DNA POLYMERASE EPSILON CATALYTIC SUBUNIT A"/>
    <property type="match status" value="1"/>
</dbReference>
<protein>
    <submittedName>
        <fullName evidence="2">Uncharacterized protein</fullName>
    </submittedName>
</protein>
<gene>
    <name evidence="2" type="ORF">DCAF_LOCUS19026</name>
</gene>
<dbReference type="Proteomes" id="UP001314170">
    <property type="component" value="Unassembled WGS sequence"/>
</dbReference>
<dbReference type="AlphaFoldDB" id="A0AAV1S5Y7"/>
<keyword evidence="3" id="KW-1185">Reference proteome</keyword>
<organism evidence="2 3">
    <name type="scientific">Dovyalis caffra</name>
    <dbReference type="NCBI Taxonomy" id="77055"/>
    <lineage>
        <taxon>Eukaryota</taxon>
        <taxon>Viridiplantae</taxon>
        <taxon>Streptophyta</taxon>
        <taxon>Embryophyta</taxon>
        <taxon>Tracheophyta</taxon>
        <taxon>Spermatophyta</taxon>
        <taxon>Magnoliopsida</taxon>
        <taxon>eudicotyledons</taxon>
        <taxon>Gunneridae</taxon>
        <taxon>Pentapetalae</taxon>
        <taxon>rosids</taxon>
        <taxon>fabids</taxon>
        <taxon>Malpighiales</taxon>
        <taxon>Salicaceae</taxon>
        <taxon>Flacourtieae</taxon>
        <taxon>Dovyalis</taxon>
    </lineage>
</organism>
<reference evidence="2 3" key="1">
    <citation type="submission" date="2024-01" db="EMBL/GenBank/DDBJ databases">
        <authorList>
            <person name="Waweru B."/>
        </authorList>
    </citation>
    <scope>NUCLEOTIDE SEQUENCE [LARGE SCALE GENOMIC DNA]</scope>
</reference>